<dbReference type="AlphaFoldDB" id="A0A9P0BBZ5"/>
<comment type="similarity">
    <text evidence="2">Belongs to the nucleotide-sugar transporter family. SLC35A subfamily.</text>
</comment>
<keyword evidence="3" id="KW-0813">Transport</keyword>
<reference evidence="8" key="1">
    <citation type="submission" date="2021-12" db="EMBL/GenBank/DDBJ databases">
        <authorList>
            <person name="King R."/>
        </authorList>
    </citation>
    <scope>NUCLEOTIDE SEQUENCE</scope>
</reference>
<sequence length="345" mass="38991">MTYLSLNELFPSKLSLFIFIGYILLFVNQGLLVTASQKSDNKYDYNIVTVVLLTEVLKLIASSILYCKDFPVKSLVIDVVKNKTVLLLYFIPAFLYCLYNNLSFINLSTFDPTTYYLLLQLRVVVTGILFQIIFKKTLSKKQWLSLFILTLGCMLKQINFTEPDKNDISTKSGSMDYGISAIFIFVQIICSCLAGVYNEYLLKNQGADVNIYVQNVFMYLDSIICNVILLTITGGILDAFTYKSITKVLHYKVLLVMCNNAAIGIVTSFFLKTLNSILKTFASALELVLTAVLSYIFFSIPIYLNTVLAILTVMFAIYLYSQNPVNNAQKNSSKSVEQKQLLEEV</sequence>
<evidence type="ECO:0000256" key="7">
    <source>
        <dbReference type="SAM" id="Phobius"/>
    </source>
</evidence>
<evidence type="ECO:0000313" key="8">
    <source>
        <dbReference type="EMBL" id="CAH0560170.1"/>
    </source>
</evidence>
<evidence type="ECO:0008006" key="10">
    <source>
        <dbReference type="Google" id="ProtNLM"/>
    </source>
</evidence>
<keyword evidence="9" id="KW-1185">Reference proteome</keyword>
<dbReference type="Pfam" id="PF04142">
    <property type="entry name" value="Nuc_sug_transp"/>
    <property type="match status" value="1"/>
</dbReference>
<evidence type="ECO:0000256" key="2">
    <source>
        <dbReference type="ARBA" id="ARBA00009976"/>
    </source>
</evidence>
<dbReference type="NCBIfam" id="TIGR00803">
    <property type="entry name" value="nst"/>
    <property type="match status" value="1"/>
</dbReference>
<name>A0A9P0BBZ5_BRAAE</name>
<feature type="transmembrane region" description="Helical" evidence="7">
    <location>
        <begin position="302"/>
        <end position="321"/>
    </location>
</feature>
<keyword evidence="6 7" id="KW-0472">Membrane</keyword>
<dbReference type="EMBL" id="OV121138">
    <property type="protein sequence ID" value="CAH0560170.1"/>
    <property type="molecule type" value="Genomic_DNA"/>
</dbReference>
<feature type="transmembrane region" description="Helical" evidence="7">
    <location>
        <begin position="14"/>
        <end position="33"/>
    </location>
</feature>
<dbReference type="PANTHER" id="PTHR10231">
    <property type="entry name" value="NUCLEOTIDE-SUGAR TRANSMEMBRANE TRANSPORTER"/>
    <property type="match status" value="1"/>
</dbReference>
<feature type="transmembrane region" description="Helical" evidence="7">
    <location>
        <begin position="249"/>
        <end position="271"/>
    </location>
</feature>
<comment type="subcellular location">
    <subcellularLocation>
        <location evidence="1">Membrane</location>
        <topology evidence="1">Multi-pass membrane protein</topology>
    </subcellularLocation>
</comment>
<organism evidence="8 9">
    <name type="scientific">Brassicogethes aeneus</name>
    <name type="common">Rape pollen beetle</name>
    <name type="synonym">Meligethes aeneus</name>
    <dbReference type="NCBI Taxonomy" id="1431903"/>
    <lineage>
        <taxon>Eukaryota</taxon>
        <taxon>Metazoa</taxon>
        <taxon>Ecdysozoa</taxon>
        <taxon>Arthropoda</taxon>
        <taxon>Hexapoda</taxon>
        <taxon>Insecta</taxon>
        <taxon>Pterygota</taxon>
        <taxon>Neoptera</taxon>
        <taxon>Endopterygota</taxon>
        <taxon>Coleoptera</taxon>
        <taxon>Polyphaga</taxon>
        <taxon>Cucujiformia</taxon>
        <taxon>Nitidulidae</taxon>
        <taxon>Meligethinae</taxon>
        <taxon>Brassicogethes</taxon>
    </lineage>
</organism>
<feature type="transmembrane region" description="Helical" evidence="7">
    <location>
        <begin position="217"/>
        <end position="237"/>
    </location>
</feature>
<proteinExistence type="inferred from homology"/>
<keyword evidence="4 7" id="KW-0812">Transmembrane</keyword>
<dbReference type="OrthoDB" id="419167at2759"/>
<evidence type="ECO:0000313" key="9">
    <source>
        <dbReference type="Proteomes" id="UP001154078"/>
    </source>
</evidence>
<evidence type="ECO:0000256" key="6">
    <source>
        <dbReference type="ARBA" id="ARBA00023136"/>
    </source>
</evidence>
<feature type="transmembrane region" description="Helical" evidence="7">
    <location>
        <begin position="277"/>
        <end position="297"/>
    </location>
</feature>
<feature type="transmembrane region" description="Helical" evidence="7">
    <location>
        <begin position="45"/>
        <end position="66"/>
    </location>
</feature>
<evidence type="ECO:0000256" key="4">
    <source>
        <dbReference type="ARBA" id="ARBA00022692"/>
    </source>
</evidence>
<dbReference type="PIRSF" id="PIRSF005799">
    <property type="entry name" value="UDP-gal_transpt"/>
    <property type="match status" value="1"/>
</dbReference>
<protein>
    <recommendedName>
        <fullName evidence="10">CMP-sialic acid transporter</fullName>
    </recommendedName>
</protein>
<dbReference type="InterPro" id="IPR007271">
    <property type="entry name" value="Nuc_sug_transpt"/>
</dbReference>
<feature type="transmembrane region" description="Helical" evidence="7">
    <location>
        <begin position="177"/>
        <end position="197"/>
    </location>
</feature>
<feature type="transmembrane region" description="Helical" evidence="7">
    <location>
        <begin position="114"/>
        <end position="134"/>
    </location>
</feature>
<dbReference type="SUPFAM" id="SSF103481">
    <property type="entry name" value="Multidrug resistance efflux transporter EmrE"/>
    <property type="match status" value="1"/>
</dbReference>
<evidence type="ECO:0000256" key="3">
    <source>
        <dbReference type="ARBA" id="ARBA00022597"/>
    </source>
</evidence>
<keyword evidence="3" id="KW-0762">Sugar transport</keyword>
<evidence type="ECO:0000256" key="1">
    <source>
        <dbReference type="ARBA" id="ARBA00004141"/>
    </source>
</evidence>
<keyword evidence="5 7" id="KW-1133">Transmembrane helix</keyword>
<dbReference type="GO" id="GO:0000139">
    <property type="term" value="C:Golgi membrane"/>
    <property type="evidence" value="ECO:0007669"/>
    <property type="project" value="InterPro"/>
</dbReference>
<accession>A0A9P0BBZ5</accession>
<evidence type="ECO:0000256" key="5">
    <source>
        <dbReference type="ARBA" id="ARBA00022989"/>
    </source>
</evidence>
<dbReference type="Proteomes" id="UP001154078">
    <property type="component" value="Chromosome 7"/>
</dbReference>
<dbReference type="InterPro" id="IPR037185">
    <property type="entry name" value="EmrE-like"/>
</dbReference>
<dbReference type="GO" id="GO:0015165">
    <property type="term" value="F:pyrimidine nucleotide-sugar transmembrane transporter activity"/>
    <property type="evidence" value="ECO:0007669"/>
    <property type="project" value="InterPro"/>
</dbReference>
<feature type="transmembrane region" description="Helical" evidence="7">
    <location>
        <begin position="86"/>
        <end position="102"/>
    </location>
</feature>
<gene>
    <name evidence="8" type="ORF">MELIAE_LOCUS9973</name>
</gene>